<keyword evidence="2" id="KW-1185">Reference proteome</keyword>
<dbReference type="EMBL" id="JASDAP010000016">
    <property type="protein sequence ID" value="KAK1890560.1"/>
    <property type="molecule type" value="Genomic_DNA"/>
</dbReference>
<comment type="caution">
    <text evidence="1">The sequence shown here is derived from an EMBL/GenBank/DDBJ whole genome shotgun (WGS) entry which is preliminary data.</text>
</comment>
<evidence type="ECO:0000313" key="2">
    <source>
        <dbReference type="Proteomes" id="UP001228049"/>
    </source>
</evidence>
<organism evidence="1 2">
    <name type="scientific">Dissostichus eleginoides</name>
    <name type="common">Patagonian toothfish</name>
    <name type="synonym">Dissostichus amissus</name>
    <dbReference type="NCBI Taxonomy" id="100907"/>
    <lineage>
        <taxon>Eukaryota</taxon>
        <taxon>Metazoa</taxon>
        <taxon>Chordata</taxon>
        <taxon>Craniata</taxon>
        <taxon>Vertebrata</taxon>
        <taxon>Euteleostomi</taxon>
        <taxon>Actinopterygii</taxon>
        <taxon>Neopterygii</taxon>
        <taxon>Teleostei</taxon>
        <taxon>Neoteleostei</taxon>
        <taxon>Acanthomorphata</taxon>
        <taxon>Eupercaria</taxon>
        <taxon>Perciformes</taxon>
        <taxon>Notothenioidei</taxon>
        <taxon>Nototheniidae</taxon>
        <taxon>Dissostichus</taxon>
    </lineage>
</organism>
<dbReference type="SUPFAM" id="SSF56436">
    <property type="entry name" value="C-type lectin-like"/>
    <property type="match status" value="1"/>
</dbReference>
<reference evidence="1" key="1">
    <citation type="submission" date="2023-04" db="EMBL/GenBank/DDBJ databases">
        <title>Chromosome-level genome of Chaenocephalus aceratus.</title>
        <authorList>
            <person name="Park H."/>
        </authorList>
    </citation>
    <scope>NUCLEOTIDE SEQUENCE</scope>
    <source>
        <strain evidence="1">DE</strain>
        <tissue evidence="1">Muscle</tissue>
    </source>
</reference>
<dbReference type="AlphaFoldDB" id="A0AAD9BUJ1"/>
<protein>
    <submittedName>
        <fullName evidence="1">Uncharacterized protein</fullName>
    </submittedName>
</protein>
<name>A0AAD9BUJ1_DISEL</name>
<proteinExistence type="predicted"/>
<dbReference type="Proteomes" id="UP001228049">
    <property type="component" value="Unassembled WGS sequence"/>
</dbReference>
<gene>
    <name evidence="1" type="ORF">KUDE01_015231</name>
</gene>
<dbReference type="InterPro" id="IPR016187">
    <property type="entry name" value="CTDL_fold"/>
</dbReference>
<sequence>MADTEFVWLGMRYTCTLDLSFRVSDRSVCNPNLAPKKKTVRCDSAVAMERDGMWYKKADSEKFHFICVK</sequence>
<evidence type="ECO:0000313" key="1">
    <source>
        <dbReference type="EMBL" id="KAK1890560.1"/>
    </source>
</evidence>
<accession>A0AAD9BUJ1</accession>